<dbReference type="STRING" id="1561998.A0A1I7TYA4"/>
<dbReference type="CDD" id="cd02248">
    <property type="entry name" value="Peptidase_C1A"/>
    <property type="match status" value="1"/>
</dbReference>
<comment type="similarity">
    <text evidence="1">Belongs to the peptidase C1 family.</text>
</comment>
<feature type="transmembrane region" description="Helical" evidence="2">
    <location>
        <begin position="44"/>
        <end position="65"/>
    </location>
</feature>
<protein>
    <submittedName>
        <fullName evidence="6">Pept_C1 domain-containing protein</fullName>
    </submittedName>
</protein>
<dbReference type="Gene3D" id="3.90.70.10">
    <property type="entry name" value="Cysteine proteinases"/>
    <property type="match status" value="1"/>
</dbReference>
<accession>A0A1I7TYA4</accession>
<keyword evidence="5" id="KW-1185">Reference proteome</keyword>
<dbReference type="eggNOG" id="KOG1542">
    <property type="taxonomic scope" value="Eukaryota"/>
</dbReference>
<feature type="domain" description="Cathepsin propeptide inhibitor" evidence="4">
    <location>
        <begin position="83"/>
        <end position="136"/>
    </location>
</feature>
<dbReference type="InterPro" id="IPR013128">
    <property type="entry name" value="Peptidase_C1A"/>
</dbReference>
<keyword evidence="2" id="KW-0812">Transmembrane</keyword>
<dbReference type="WBParaSite" id="Csp11.Scaffold629.g13003.t1">
    <property type="protein sequence ID" value="Csp11.Scaffold629.g13003.t1"/>
    <property type="gene ID" value="Csp11.Scaffold629.g13003"/>
</dbReference>
<proteinExistence type="inferred from homology"/>
<keyword evidence="2" id="KW-0472">Membrane</keyword>
<evidence type="ECO:0000313" key="6">
    <source>
        <dbReference type="WBParaSite" id="Csp11.Scaffold629.g13003.t1"/>
    </source>
</evidence>
<name>A0A1I7TYA4_9PELO</name>
<dbReference type="PANTHER" id="PTHR12411">
    <property type="entry name" value="CYSTEINE PROTEASE FAMILY C1-RELATED"/>
    <property type="match status" value="1"/>
</dbReference>
<dbReference type="Pfam" id="PF00112">
    <property type="entry name" value="Peptidase_C1"/>
    <property type="match status" value="1"/>
</dbReference>
<evidence type="ECO:0000259" key="4">
    <source>
        <dbReference type="SMART" id="SM00848"/>
    </source>
</evidence>
<dbReference type="InterPro" id="IPR013201">
    <property type="entry name" value="Prot_inhib_I29"/>
</dbReference>
<evidence type="ECO:0000259" key="3">
    <source>
        <dbReference type="SMART" id="SM00645"/>
    </source>
</evidence>
<dbReference type="Proteomes" id="UP000095282">
    <property type="component" value="Unplaced"/>
</dbReference>
<keyword evidence="2" id="KW-1133">Transmembrane helix</keyword>
<evidence type="ECO:0000256" key="1">
    <source>
        <dbReference type="ARBA" id="ARBA00008455"/>
    </source>
</evidence>
<evidence type="ECO:0000256" key="2">
    <source>
        <dbReference type="SAM" id="Phobius"/>
    </source>
</evidence>
<dbReference type="FunFam" id="3.90.70.10:FF:000103">
    <property type="entry name" value="Hypothetical LOC496748"/>
    <property type="match status" value="1"/>
</dbReference>
<dbReference type="GO" id="GO:0006508">
    <property type="term" value="P:proteolysis"/>
    <property type="evidence" value="ECO:0007669"/>
    <property type="project" value="InterPro"/>
</dbReference>
<dbReference type="PRINTS" id="PR00705">
    <property type="entry name" value="PAPAIN"/>
</dbReference>
<dbReference type="InterPro" id="IPR000668">
    <property type="entry name" value="Peptidase_C1A_C"/>
</dbReference>
<reference evidence="6" key="1">
    <citation type="submission" date="2016-11" db="UniProtKB">
        <authorList>
            <consortium name="WormBaseParasite"/>
        </authorList>
    </citation>
    <scope>IDENTIFICATION</scope>
</reference>
<dbReference type="SMART" id="SM00645">
    <property type="entry name" value="Pept_C1"/>
    <property type="match status" value="1"/>
</dbReference>
<evidence type="ECO:0000313" key="5">
    <source>
        <dbReference type="Proteomes" id="UP000095282"/>
    </source>
</evidence>
<dbReference type="InterPro" id="IPR039417">
    <property type="entry name" value="Peptidase_C1A_papain-like"/>
</dbReference>
<organism evidence="5 6">
    <name type="scientific">Caenorhabditis tropicalis</name>
    <dbReference type="NCBI Taxonomy" id="1561998"/>
    <lineage>
        <taxon>Eukaryota</taxon>
        <taxon>Metazoa</taxon>
        <taxon>Ecdysozoa</taxon>
        <taxon>Nematoda</taxon>
        <taxon>Chromadorea</taxon>
        <taxon>Rhabditida</taxon>
        <taxon>Rhabditina</taxon>
        <taxon>Rhabditomorpha</taxon>
        <taxon>Rhabditoidea</taxon>
        <taxon>Rhabditidae</taxon>
        <taxon>Peloderinae</taxon>
        <taxon>Caenorhabditis</taxon>
    </lineage>
</organism>
<dbReference type="GO" id="GO:0008234">
    <property type="term" value="F:cysteine-type peptidase activity"/>
    <property type="evidence" value="ECO:0007669"/>
    <property type="project" value="InterPro"/>
</dbReference>
<dbReference type="SMART" id="SM00848">
    <property type="entry name" value="Inhibitor_I29"/>
    <property type="match status" value="1"/>
</dbReference>
<dbReference type="AlphaFoldDB" id="A0A1I7TYA4"/>
<dbReference type="SUPFAM" id="SSF54001">
    <property type="entry name" value="Cysteine proteinases"/>
    <property type="match status" value="1"/>
</dbReference>
<feature type="domain" description="Peptidase C1A papain C-terminal" evidence="3">
    <location>
        <begin position="164"/>
        <end position="379"/>
    </location>
</feature>
<dbReference type="Pfam" id="PF08246">
    <property type="entry name" value="Inhibitor_I29"/>
    <property type="match status" value="1"/>
</dbReference>
<sequence length="381" mass="44185">MVSSKVLNSVEKKNYEKVLDKERIREEFLLDPDYPPRPKRFNKILIIFATIIFFSFGVFLTCYFNPKLFKLLTRRQGQIDSVEFRNAYQKEENENTFLKREKIFLNNVKRIQEYNSKNPGVTFDINHFAYWSDEEISSIFMQKKEQIPFFQLSNYSSYKFENNLPDYFDWRKSSNPVVTRVKDQGQCGSYWAFSVVAAIESQFAIKKKMLLSLSEQELVDCDVQSKGCQGGYVQTALLYAMEKGLETDTDYPYSGIQHNQCSYKKEKVLVKIDNAYKLKADEDLIANVVANNGPVSFLMPVPRSFMSYRSGIFNPSWAECQTQAVGNHVITIVGFGREGNLRYWIVKNSFGTGWGEQGYFRMARGFNVCGFTNNVFTPMIN</sequence>
<dbReference type="InterPro" id="IPR038765">
    <property type="entry name" value="Papain-like_cys_pep_sf"/>
</dbReference>